<accession>C6Q155</accession>
<reference evidence="1 2" key="1">
    <citation type="submission" date="2009-06" db="EMBL/GenBank/DDBJ databases">
        <title>The draft genome of Clostridium carboxidivorans P7.</title>
        <authorList>
            <consortium name="US DOE Joint Genome Institute (JGI-PGF)"/>
            <person name="Lucas S."/>
            <person name="Copeland A."/>
            <person name="Lapidus A."/>
            <person name="Glavina del Rio T."/>
            <person name="Tice H."/>
            <person name="Bruce D."/>
            <person name="Goodwin L."/>
            <person name="Pitluck S."/>
            <person name="Larimer F."/>
            <person name="Land M.L."/>
            <person name="Hauser L."/>
            <person name="Hemme C.L."/>
        </authorList>
    </citation>
    <scope>NUCLEOTIDE SEQUENCE [LARGE SCALE GENOMIC DNA]</scope>
    <source>
        <strain evidence="1 2">P7</strain>
    </source>
</reference>
<dbReference type="EMBL" id="ACVI01000130">
    <property type="protein sequence ID" value="EET84791.1"/>
    <property type="molecule type" value="Genomic_DNA"/>
</dbReference>
<proteinExistence type="predicted"/>
<evidence type="ECO:0000313" key="2">
    <source>
        <dbReference type="Proteomes" id="UP000004198"/>
    </source>
</evidence>
<dbReference type="PATRIC" id="fig|536227.13.peg.3383"/>
<comment type="caution">
    <text evidence="1">The sequence shown here is derived from an EMBL/GenBank/DDBJ whole genome shotgun (WGS) entry which is preliminary data.</text>
</comment>
<dbReference type="KEGG" id="cck:Ccar_16130"/>
<gene>
    <name evidence="1" type="ORF">CcarbDRAFT_4772</name>
</gene>
<name>C6Q155_9CLOT</name>
<keyword evidence="2" id="KW-1185">Reference proteome</keyword>
<dbReference type="RefSeq" id="WP_007063657.1">
    <property type="nucleotide sequence ID" value="NZ_ACVI01000130.1"/>
</dbReference>
<sequence>MESKRIDGYVITSFDENEIKEFSKDFNIEFKYSKGFQVEFDLKFSKIYWIELDNEDKEIFHNRCEKNMSYVSSIKEAERFGLNHGEIMDANSFKDWIDRQKKKGNLPNVSI</sequence>
<dbReference type="Proteomes" id="UP000004198">
    <property type="component" value="Unassembled WGS sequence"/>
</dbReference>
<evidence type="ECO:0000313" key="1">
    <source>
        <dbReference type="EMBL" id="EET84791.1"/>
    </source>
</evidence>
<dbReference type="STRING" id="536227.Ccar_16130"/>
<protein>
    <submittedName>
        <fullName evidence="1">Uncharacterized protein</fullName>
    </submittedName>
</protein>
<organism evidence="1 2">
    <name type="scientific">Clostridium carboxidivorans P7</name>
    <dbReference type="NCBI Taxonomy" id="536227"/>
    <lineage>
        <taxon>Bacteria</taxon>
        <taxon>Bacillati</taxon>
        <taxon>Bacillota</taxon>
        <taxon>Clostridia</taxon>
        <taxon>Eubacteriales</taxon>
        <taxon>Clostridiaceae</taxon>
        <taxon>Clostridium</taxon>
    </lineage>
</organism>
<dbReference type="AlphaFoldDB" id="C6Q155"/>